<evidence type="ECO:0000313" key="5">
    <source>
        <dbReference type="EMBL" id="HIY89084.1"/>
    </source>
</evidence>
<sequence>MTQDTTPFFSPISRRMQIPDEDYALTAPYVAMADALSRSTNHSLYLIDYNRRDFLYVSPNPLFLCGRMPEEVRRLGYAFYFEVVPPEELQTLLDINEAGFRFYYAQPVEKRTDFIIEYDFHIRTTDRHTHLVHHKLTPILLSPQGDIWLALCVVSLSPTPQAGDVLITDKATGDRHVYSFTARRWRKQPPLILNERERDILQLSVKGLSNAEIGAALFIDANTVKYHKKNVFEKLQAENITEAVGIAANLGLI</sequence>
<dbReference type="PROSITE" id="PS50043">
    <property type="entry name" value="HTH_LUXR_2"/>
    <property type="match status" value="1"/>
</dbReference>
<dbReference type="SUPFAM" id="SSF46894">
    <property type="entry name" value="C-terminal effector domain of the bipartite response regulators"/>
    <property type="match status" value="1"/>
</dbReference>
<dbReference type="EMBL" id="DXCV01000066">
    <property type="protein sequence ID" value="HIY89084.1"/>
    <property type="molecule type" value="Genomic_DNA"/>
</dbReference>
<keyword evidence="2" id="KW-0238">DNA-binding</keyword>
<name>A0A9D1ZIQ6_9BACE</name>
<dbReference type="AlphaFoldDB" id="A0A9D1ZIQ6"/>
<dbReference type="PROSITE" id="PS00622">
    <property type="entry name" value="HTH_LUXR_1"/>
    <property type="match status" value="1"/>
</dbReference>
<dbReference type="Gene3D" id="3.30.450.20">
    <property type="entry name" value="PAS domain"/>
    <property type="match status" value="1"/>
</dbReference>
<accession>A0A9D1ZIQ6</accession>
<evidence type="ECO:0000256" key="3">
    <source>
        <dbReference type="ARBA" id="ARBA00023163"/>
    </source>
</evidence>
<evidence type="ECO:0000256" key="2">
    <source>
        <dbReference type="ARBA" id="ARBA00023125"/>
    </source>
</evidence>
<evidence type="ECO:0000256" key="1">
    <source>
        <dbReference type="ARBA" id="ARBA00023015"/>
    </source>
</evidence>
<reference evidence="5" key="1">
    <citation type="journal article" date="2021" name="PeerJ">
        <title>Extensive microbial diversity within the chicken gut microbiome revealed by metagenomics and culture.</title>
        <authorList>
            <person name="Gilroy R."/>
            <person name="Ravi A."/>
            <person name="Getino M."/>
            <person name="Pursley I."/>
            <person name="Horton D.L."/>
            <person name="Alikhan N.F."/>
            <person name="Baker D."/>
            <person name="Gharbi K."/>
            <person name="Hall N."/>
            <person name="Watson M."/>
            <person name="Adriaenssens E.M."/>
            <person name="Foster-Nyarko E."/>
            <person name="Jarju S."/>
            <person name="Secka A."/>
            <person name="Antonio M."/>
            <person name="Oren A."/>
            <person name="Chaudhuri R.R."/>
            <person name="La Ragione R."/>
            <person name="Hildebrand F."/>
            <person name="Pallen M.J."/>
        </authorList>
    </citation>
    <scope>NUCLEOTIDE SEQUENCE</scope>
    <source>
        <strain evidence="5">Gambia2-208</strain>
    </source>
</reference>
<dbReference type="Proteomes" id="UP000886851">
    <property type="component" value="Unassembled WGS sequence"/>
</dbReference>
<dbReference type="InterPro" id="IPR000792">
    <property type="entry name" value="Tscrpt_reg_LuxR_C"/>
</dbReference>
<feature type="domain" description="HTH luxR-type" evidence="4">
    <location>
        <begin position="186"/>
        <end position="251"/>
    </location>
</feature>
<organism evidence="5 6">
    <name type="scientific">Candidatus Bacteroides pullicola</name>
    <dbReference type="NCBI Taxonomy" id="2838475"/>
    <lineage>
        <taxon>Bacteria</taxon>
        <taxon>Pseudomonadati</taxon>
        <taxon>Bacteroidota</taxon>
        <taxon>Bacteroidia</taxon>
        <taxon>Bacteroidales</taxon>
        <taxon>Bacteroidaceae</taxon>
        <taxon>Bacteroides</taxon>
    </lineage>
</organism>
<proteinExistence type="predicted"/>
<dbReference type="PANTHER" id="PTHR44688">
    <property type="entry name" value="DNA-BINDING TRANSCRIPTIONAL ACTIVATOR DEVR_DOSR"/>
    <property type="match status" value="1"/>
</dbReference>
<dbReference type="GO" id="GO:0006355">
    <property type="term" value="P:regulation of DNA-templated transcription"/>
    <property type="evidence" value="ECO:0007669"/>
    <property type="project" value="InterPro"/>
</dbReference>
<reference evidence="5" key="2">
    <citation type="submission" date="2021-04" db="EMBL/GenBank/DDBJ databases">
        <authorList>
            <person name="Gilroy R."/>
        </authorList>
    </citation>
    <scope>NUCLEOTIDE SEQUENCE</scope>
    <source>
        <strain evidence="5">Gambia2-208</strain>
    </source>
</reference>
<dbReference type="GO" id="GO:0003677">
    <property type="term" value="F:DNA binding"/>
    <property type="evidence" value="ECO:0007669"/>
    <property type="project" value="UniProtKB-KW"/>
</dbReference>
<dbReference type="CDD" id="cd06170">
    <property type="entry name" value="LuxR_C_like"/>
    <property type="match status" value="1"/>
</dbReference>
<dbReference type="PANTHER" id="PTHR44688:SF16">
    <property type="entry name" value="DNA-BINDING TRANSCRIPTIONAL ACTIVATOR DEVR_DOSR"/>
    <property type="match status" value="1"/>
</dbReference>
<dbReference type="Gene3D" id="1.10.10.10">
    <property type="entry name" value="Winged helix-like DNA-binding domain superfamily/Winged helix DNA-binding domain"/>
    <property type="match status" value="1"/>
</dbReference>
<dbReference type="SMART" id="SM00421">
    <property type="entry name" value="HTH_LUXR"/>
    <property type="match status" value="1"/>
</dbReference>
<evidence type="ECO:0000259" key="4">
    <source>
        <dbReference type="PROSITE" id="PS50043"/>
    </source>
</evidence>
<keyword evidence="1" id="KW-0805">Transcription regulation</keyword>
<dbReference type="InterPro" id="IPR036388">
    <property type="entry name" value="WH-like_DNA-bd_sf"/>
</dbReference>
<keyword evidence="3" id="KW-0804">Transcription</keyword>
<dbReference type="PRINTS" id="PR00038">
    <property type="entry name" value="HTHLUXR"/>
</dbReference>
<gene>
    <name evidence="5" type="ORF">H9824_10330</name>
</gene>
<evidence type="ECO:0000313" key="6">
    <source>
        <dbReference type="Proteomes" id="UP000886851"/>
    </source>
</evidence>
<protein>
    <submittedName>
        <fullName evidence="5">Helix-turn-helix transcriptional regulator</fullName>
    </submittedName>
</protein>
<dbReference type="InterPro" id="IPR016032">
    <property type="entry name" value="Sig_transdc_resp-reg_C-effctor"/>
</dbReference>
<dbReference type="Pfam" id="PF00196">
    <property type="entry name" value="GerE"/>
    <property type="match status" value="1"/>
</dbReference>
<comment type="caution">
    <text evidence="5">The sequence shown here is derived from an EMBL/GenBank/DDBJ whole genome shotgun (WGS) entry which is preliminary data.</text>
</comment>